<comment type="caution">
    <text evidence="2">The sequence shown here is derived from an EMBL/GenBank/DDBJ whole genome shotgun (WGS) entry which is preliminary data.</text>
</comment>
<dbReference type="EMBL" id="JAEQMG010000163">
    <property type="protein sequence ID" value="MBK6089828.1"/>
    <property type="molecule type" value="Genomic_DNA"/>
</dbReference>
<name>A0A934WTT0_9FIRM</name>
<organism evidence="2 3">
    <name type="scientific">Ruminococcus difficilis</name>
    <dbReference type="NCBI Taxonomy" id="2763069"/>
    <lineage>
        <taxon>Bacteria</taxon>
        <taxon>Bacillati</taxon>
        <taxon>Bacillota</taxon>
        <taxon>Clostridia</taxon>
        <taxon>Eubacteriales</taxon>
        <taxon>Oscillospiraceae</taxon>
        <taxon>Ruminococcus</taxon>
    </lineage>
</organism>
<sequence>MKRNELLLDVIGEVKDEYLQEIDSRIKRVRRGRRWKRGLVAACMLLLVGVVVQFAVLFGGGLGSRGGGFSAEGLVAGGYYFHQTRDGDVFRYTPEEGAVRLLKGGVFDRWKSTRYSITANDYGFYYSKGDWIYRIKNGETKSEKLYHYESKPQYPSLYPAGANDIAVRVTYNRSDVITHDEVLIIDGITGECKTVVMEQDDPYYESNYPLDDPGFIDEREEQRSMNTVYADTVTYTVGDRTLELVYQEGKEWYDYAYRLTENGKTLYNGYVEPYNVRTVGDSLVFTVGRGGNNIDKDLNGYVIVSPDGSNHVVNVPSVPGNEKFFFTVKDMDDGQDILAVRVSDNEKFKLKWDRTEEDNVWYIHSDGSYLWAMGFNGMKDDFVTSCYRIEYENGIPTSLTLIDDDITDNN</sequence>
<evidence type="ECO:0000313" key="3">
    <source>
        <dbReference type="Proteomes" id="UP000633365"/>
    </source>
</evidence>
<dbReference type="AlphaFoldDB" id="A0A934WTT0"/>
<proteinExistence type="predicted"/>
<keyword evidence="3" id="KW-1185">Reference proteome</keyword>
<keyword evidence="1" id="KW-1133">Transmembrane helix</keyword>
<gene>
    <name evidence="2" type="ORF">JKK62_14475</name>
</gene>
<protein>
    <submittedName>
        <fullName evidence="2">Uncharacterized protein</fullName>
    </submittedName>
</protein>
<dbReference type="RefSeq" id="WP_201428530.1">
    <property type="nucleotide sequence ID" value="NZ_JAEQMG010000163.1"/>
</dbReference>
<evidence type="ECO:0000313" key="2">
    <source>
        <dbReference type="EMBL" id="MBK6089828.1"/>
    </source>
</evidence>
<feature type="transmembrane region" description="Helical" evidence="1">
    <location>
        <begin position="38"/>
        <end position="62"/>
    </location>
</feature>
<keyword evidence="1" id="KW-0812">Transmembrane</keyword>
<dbReference type="Proteomes" id="UP000633365">
    <property type="component" value="Unassembled WGS sequence"/>
</dbReference>
<accession>A0A934WTT0</accession>
<keyword evidence="1" id="KW-0472">Membrane</keyword>
<evidence type="ECO:0000256" key="1">
    <source>
        <dbReference type="SAM" id="Phobius"/>
    </source>
</evidence>
<reference evidence="2" key="1">
    <citation type="submission" date="2021-01" db="EMBL/GenBank/DDBJ databases">
        <title>Genome public.</title>
        <authorList>
            <person name="Liu C."/>
            <person name="Sun Q."/>
        </authorList>
    </citation>
    <scope>NUCLEOTIDE SEQUENCE</scope>
    <source>
        <strain evidence="2">M6</strain>
    </source>
</reference>